<dbReference type="InterPro" id="IPR013087">
    <property type="entry name" value="Znf_C2H2_type"/>
</dbReference>
<keyword evidence="3" id="KW-0678">Repressor</keyword>
<keyword evidence="9" id="KW-0863">Zinc-finger</keyword>
<dbReference type="Gene3D" id="2.60.120.340">
    <property type="entry name" value="Nucleoplasmin core domain"/>
    <property type="match status" value="1"/>
</dbReference>
<organism evidence="12 13">
    <name type="scientific">Vitis vinifera</name>
    <name type="common">Grape</name>
    <dbReference type="NCBI Taxonomy" id="29760"/>
    <lineage>
        <taxon>Eukaryota</taxon>
        <taxon>Viridiplantae</taxon>
        <taxon>Streptophyta</taxon>
        <taxon>Embryophyta</taxon>
        <taxon>Tracheophyta</taxon>
        <taxon>Spermatophyta</taxon>
        <taxon>Magnoliopsida</taxon>
        <taxon>eudicotyledons</taxon>
        <taxon>Gunneridae</taxon>
        <taxon>Pentapetalae</taxon>
        <taxon>rosids</taxon>
        <taxon>Vitales</taxon>
        <taxon>Vitaceae</taxon>
        <taxon>Viteae</taxon>
        <taxon>Vitis</taxon>
    </lineage>
</organism>
<feature type="compositionally biased region" description="Basic and acidic residues" evidence="10">
    <location>
        <begin position="241"/>
        <end position="254"/>
    </location>
</feature>
<sequence length="340" mass="37180">MWTILLIPTGVEVKAGESFKVKSEDDKILHLSQAALGESKKEKGNESVPLFLKIDQQKLVLGTLLPANIPQLSFDLVFDKEFELSHNWKNGSVFFMGYKSVLPDEYPYHFSFFDFVLCLPIIYLLVSCCSMWCLSVNVKLTYEYQFDDSDSEEDLPVNAIENGKPEPKVEQAKAVPTNANAGKAKVKVEEPPKDAKDEEDDDDDSDEDMVDEDSDEDSDEDIMSDAEDGSDEGSESEDEETPKKKVEPGKKRPTESATKTPVPAKKAKLVSPQKTDGKKGGAHTATPHPNKKAGKTPASGDKGKGQSPKSGGQVSCKSCSKTFNSENALQSHSKAKHGAS</sequence>
<evidence type="ECO:0000256" key="10">
    <source>
        <dbReference type="SAM" id="MobiDB-lite"/>
    </source>
</evidence>
<proteinExistence type="inferred from homology"/>
<dbReference type="GO" id="GO:0016787">
    <property type="term" value="F:hydrolase activity"/>
    <property type="evidence" value="ECO:0007669"/>
    <property type="project" value="UniProtKB-KW"/>
</dbReference>
<dbReference type="GO" id="GO:0006325">
    <property type="term" value="P:chromatin organization"/>
    <property type="evidence" value="ECO:0007669"/>
    <property type="project" value="UniProtKB-KW"/>
</dbReference>
<dbReference type="PROSITE" id="PS00028">
    <property type="entry name" value="ZINC_FINGER_C2H2_1"/>
    <property type="match status" value="1"/>
</dbReference>
<feature type="region of interest" description="Disordered" evidence="10">
    <location>
        <begin position="151"/>
        <end position="319"/>
    </location>
</feature>
<dbReference type="Proteomes" id="UP000288805">
    <property type="component" value="Unassembled WGS sequence"/>
</dbReference>
<dbReference type="EMBL" id="QGNW01000007">
    <property type="protein sequence ID" value="RVX20282.1"/>
    <property type="molecule type" value="Genomic_DNA"/>
</dbReference>
<feature type="compositionally biased region" description="Acidic residues" evidence="10">
    <location>
        <begin position="197"/>
        <end position="240"/>
    </location>
</feature>
<comment type="similarity">
    <text evidence="2">Belongs to the histone deacetylase HD2 family.</text>
</comment>
<dbReference type="GO" id="GO:0005730">
    <property type="term" value="C:nucleolus"/>
    <property type="evidence" value="ECO:0007669"/>
    <property type="project" value="UniProtKB-SubCell"/>
</dbReference>
<evidence type="ECO:0000256" key="4">
    <source>
        <dbReference type="ARBA" id="ARBA00022801"/>
    </source>
</evidence>
<keyword evidence="9" id="KW-0862">Zinc</keyword>
<evidence type="ECO:0000256" key="2">
    <source>
        <dbReference type="ARBA" id="ARBA00006673"/>
    </source>
</evidence>
<keyword evidence="7" id="KW-0804">Transcription</keyword>
<evidence type="ECO:0000256" key="8">
    <source>
        <dbReference type="ARBA" id="ARBA00023242"/>
    </source>
</evidence>
<evidence type="ECO:0000256" key="6">
    <source>
        <dbReference type="ARBA" id="ARBA00023015"/>
    </source>
</evidence>
<protein>
    <submittedName>
        <fullName evidence="12">Histone deacetylase HDT1</fullName>
    </submittedName>
</protein>
<evidence type="ECO:0000259" key="11">
    <source>
        <dbReference type="PROSITE" id="PS50157"/>
    </source>
</evidence>
<feature type="domain" description="C2H2-type" evidence="11">
    <location>
        <begin position="314"/>
        <end position="340"/>
    </location>
</feature>
<keyword evidence="9" id="KW-0479">Metal-binding</keyword>
<evidence type="ECO:0000256" key="5">
    <source>
        <dbReference type="ARBA" id="ARBA00022853"/>
    </source>
</evidence>
<dbReference type="AlphaFoldDB" id="A0A438KGF0"/>
<comment type="subcellular location">
    <subcellularLocation>
        <location evidence="1">Nucleus</location>
        <location evidence="1">Nucleolus</location>
    </subcellularLocation>
</comment>
<evidence type="ECO:0000313" key="12">
    <source>
        <dbReference type="EMBL" id="RVX20282.1"/>
    </source>
</evidence>
<evidence type="ECO:0000256" key="3">
    <source>
        <dbReference type="ARBA" id="ARBA00022491"/>
    </source>
</evidence>
<feature type="compositionally biased region" description="Basic and acidic residues" evidence="10">
    <location>
        <begin position="186"/>
        <end position="196"/>
    </location>
</feature>
<keyword evidence="8" id="KW-0539">Nucleus</keyword>
<evidence type="ECO:0000256" key="7">
    <source>
        <dbReference type="ARBA" id="ARBA00023163"/>
    </source>
</evidence>
<dbReference type="Pfam" id="PF17800">
    <property type="entry name" value="NPL"/>
    <property type="match status" value="1"/>
</dbReference>
<gene>
    <name evidence="12" type="primary">HDT1_3</name>
    <name evidence="12" type="ORF">CK203_004820</name>
</gene>
<keyword evidence="5" id="KW-0156">Chromatin regulator</keyword>
<accession>A0A438KGF0</accession>
<dbReference type="FunFam" id="2.60.120.340:FF:000004">
    <property type="entry name" value="Histone deacetylase HDT1"/>
    <property type="match status" value="1"/>
</dbReference>
<dbReference type="GO" id="GO:0008270">
    <property type="term" value="F:zinc ion binding"/>
    <property type="evidence" value="ECO:0007669"/>
    <property type="project" value="UniProtKB-KW"/>
</dbReference>
<evidence type="ECO:0000256" key="1">
    <source>
        <dbReference type="ARBA" id="ARBA00004604"/>
    </source>
</evidence>
<comment type="caution">
    <text evidence="12">The sequence shown here is derived from an EMBL/GenBank/DDBJ whole genome shotgun (WGS) entry which is preliminary data.</text>
</comment>
<name>A0A438KGF0_VITVI</name>
<evidence type="ECO:0000256" key="9">
    <source>
        <dbReference type="PROSITE-ProRule" id="PRU00042"/>
    </source>
</evidence>
<evidence type="ECO:0000313" key="13">
    <source>
        <dbReference type="Proteomes" id="UP000288805"/>
    </source>
</evidence>
<dbReference type="InterPro" id="IPR041232">
    <property type="entry name" value="NPL"/>
</dbReference>
<reference evidence="12 13" key="1">
    <citation type="journal article" date="2018" name="PLoS Genet.">
        <title>Population sequencing reveals clonal diversity and ancestral inbreeding in the grapevine cultivar Chardonnay.</title>
        <authorList>
            <person name="Roach M.J."/>
            <person name="Johnson D.L."/>
            <person name="Bohlmann J."/>
            <person name="van Vuuren H.J."/>
            <person name="Jones S.J."/>
            <person name="Pretorius I.S."/>
            <person name="Schmidt S.A."/>
            <person name="Borneman A.R."/>
        </authorList>
    </citation>
    <scope>NUCLEOTIDE SEQUENCE [LARGE SCALE GENOMIC DNA]</scope>
    <source>
        <strain evidence="13">cv. Chardonnay</strain>
        <tissue evidence="12">Leaf</tissue>
    </source>
</reference>
<dbReference type="PROSITE" id="PS50157">
    <property type="entry name" value="ZINC_FINGER_C2H2_2"/>
    <property type="match status" value="1"/>
</dbReference>
<keyword evidence="4" id="KW-0378">Hydrolase</keyword>
<keyword evidence="6" id="KW-0805">Transcription regulation</keyword>